<protein>
    <recommendedName>
        <fullName evidence="4">TIGR03792 family protein</fullName>
    </recommendedName>
</protein>
<proteinExistence type="predicted"/>
<evidence type="ECO:0000313" key="3">
    <source>
        <dbReference type="Proteomes" id="UP000030392"/>
    </source>
</evidence>
<name>A0A0A2C850_PROMR</name>
<reference evidence="3" key="1">
    <citation type="journal article" date="2014" name="Sci. Data">
        <title>Genomes of diverse isolates of the marine cyanobacterium Prochlorococcus.</title>
        <authorList>
            <person name="Biller S."/>
            <person name="Berube P."/>
            <person name="Thompson J."/>
            <person name="Kelly L."/>
            <person name="Roggensack S."/>
            <person name="Awad L."/>
            <person name="Roache-Johnson K."/>
            <person name="Ding H."/>
            <person name="Giovannoni S.J."/>
            <person name="Moore L.R."/>
            <person name="Chisholm S.W."/>
        </authorList>
    </citation>
    <scope>NUCLEOTIDE SEQUENCE [LARGE SCALE GENOMIC DNA]</scope>
    <source>
        <strain evidence="3">PAC1</strain>
    </source>
</reference>
<evidence type="ECO:0000256" key="1">
    <source>
        <dbReference type="SAM" id="Phobius"/>
    </source>
</evidence>
<organism evidence="2 3">
    <name type="scientific">Prochlorococcus marinus str. PAC1</name>
    <dbReference type="NCBI Taxonomy" id="59924"/>
    <lineage>
        <taxon>Bacteria</taxon>
        <taxon>Bacillati</taxon>
        <taxon>Cyanobacteriota</taxon>
        <taxon>Cyanophyceae</taxon>
        <taxon>Synechococcales</taxon>
        <taxon>Prochlorococcaceae</taxon>
        <taxon>Prochlorococcus</taxon>
    </lineage>
</organism>
<dbReference type="EMBL" id="JNAX01000010">
    <property type="protein sequence ID" value="KGG20824.1"/>
    <property type="molecule type" value="Genomic_DNA"/>
</dbReference>
<feature type="transmembrane region" description="Helical" evidence="1">
    <location>
        <begin position="12"/>
        <end position="31"/>
    </location>
</feature>
<keyword evidence="1" id="KW-0812">Transmembrane</keyword>
<dbReference type="RefSeq" id="WP_036905283.1">
    <property type="nucleotide sequence ID" value="NZ_CP138967.1"/>
</dbReference>
<keyword evidence="1" id="KW-0472">Membrane</keyword>
<dbReference type="Proteomes" id="UP000030392">
    <property type="component" value="Unassembled WGS sequence"/>
</dbReference>
<dbReference type="SUPFAM" id="SSF54909">
    <property type="entry name" value="Dimeric alpha+beta barrel"/>
    <property type="match status" value="1"/>
</dbReference>
<comment type="caution">
    <text evidence="2">The sequence shown here is derived from an EMBL/GenBank/DDBJ whole genome shotgun (WGS) entry which is preliminary data.</text>
</comment>
<accession>A0A0A2C850</accession>
<sequence length="151" mass="17572">MKTLRTKYFIEKIFSFFVLGVIFISTIFGNVKNIQAESLLKVNFPKASIVEHLKLDVPKKFKNAWLKAEEGSWEPWLLKQDGFLGRQLFWDPKDEEATLLIGWESRAVWKSISQTEINLVQHDFEKIARKETGERSGNPFPLIFEGELNPE</sequence>
<keyword evidence="1" id="KW-1133">Transmembrane helix</keyword>
<evidence type="ECO:0000313" key="2">
    <source>
        <dbReference type="EMBL" id="KGG20824.1"/>
    </source>
</evidence>
<dbReference type="AlphaFoldDB" id="A0A0A2C850"/>
<gene>
    <name evidence="2" type="ORF">EV03_0760</name>
</gene>
<dbReference type="InterPro" id="IPR022512">
    <property type="entry name" value="CHP03792"/>
</dbReference>
<dbReference type="InterPro" id="IPR011008">
    <property type="entry name" value="Dimeric_a/b-barrel"/>
</dbReference>
<dbReference type="NCBIfam" id="TIGR03792">
    <property type="entry name" value="TIGR03792 family protein"/>
    <property type="match status" value="1"/>
</dbReference>
<evidence type="ECO:0008006" key="4">
    <source>
        <dbReference type="Google" id="ProtNLM"/>
    </source>
</evidence>